<dbReference type="AlphaFoldDB" id="A0A9Q1BEK9"/>
<dbReference type="SUPFAM" id="SSF50249">
    <property type="entry name" value="Nucleic acid-binding proteins"/>
    <property type="match status" value="1"/>
</dbReference>
<protein>
    <submittedName>
        <fullName evidence="1">Uncharacterized protein</fullName>
    </submittedName>
</protein>
<organism evidence="1 2">
    <name type="scientific">Holothuria leucospilota</name>
    <name type="common">Black long sea cucumber</name>
    <name type="synonym">Mertensiothuria leucospilota</name>
    <dbReference type="NCBI Taxonomy" id="206669"/>
    <lineage>
        <taxon>Eukaryota</taxon>
        <taxon>Metazoa</taxon>
        <taxon>Echinodermata</taxon>
        <taxon>Eleutherozoa</taxon>
        <taxon>Echinozoa</taxon>
        <taxon>Holothuroidea</taxon>
        <taxon>Aspidochirotacea</taxon>
        <taxon>Aspidochirotida</taxon>
        <taxon>Holothuriidae</taxon>
        <taxon>Holothuria</taxon>
    </lineage>
</organism>
<evidence type="ECO:0000313" key="2">
    <source>
        <dbReference type="Proteomes" id="UP001152320"/>
    </source>
</evidence>
<sequence length="283" mass="31770">MASTTTMILYILTDPEERGTNFFLYAMDEEGTIIEIHLVSIGKHIATGLAKKLRKEKFCIVTQFSLNKREECTYLRLSADKAKVFQTAKEFPLPQDKLHEFFHAPICTIPHALASPKKRRLSIEGTIAQVYDLKQGATWKRRDILVSDESTGKKMCCKLWGKHAEAVQESNKGAPVTIENLEVDEYNDIRQLRSTTMTEIQINTNTLPTQGNFVIHGVDVDADSPQNLQLITEEGKTFDLPLSVLTGNNITTQQLIAMTPFSCSLQAEGTTITNITMQEEESD</sequence>
<evidence type="ECO:0000313" key="1">
    <source>
        <dbReference type="EMBL" id="KAJ8023780.1"/>
    </source>
</evidence>
<keyword evidence="2" id="KW-1185">Reference proteome</keyword>
<dbReference type="EMBL" id="JAIZAY010000019">
    <property type="protein sequence ID" value="KAJ8023780.1"/>
    <property type="molecule type" value="Genomic_DNA"/>
</dbReference>
<proteinExistence type="predicted"/>
<name>A0A9Q1BEK9_HOLLE</name>
<dbReference type="Gene3D" id="2.40.50.140">
    <property type="entry name" value="Nucleic acid-binding proteins"/>
    <property type="match status" value="1"/>
</dbReference>
<gene>
    <name evidence="1" type="ORF">HOLleu_36318</name>
</gene>
<dbReference type="OrthoDB" id="10401725at2759"/>
<comment type="caution">
    <text evidence="1">The sequence shown here is derived from an EMBL/GenBank/DDBJ whole genome shotgun (WGS) entry which is preliminary data.</text>
</comment>
<reference evidence="1" key="1">
    <citation type="submission" date="2021-10" db="EMBL/GenBank/DDBJ databases">
        <title>Tropical sea cucumber genome reveals ecological adaptation and Cuvierian tubules defense mechanism.</title>
        <authorList>
            <person name="Chen T."/>
        </authorList>
    </citation>
    <scope>NUCLEOTIDE SEQUENCE</scope>
    <source>
        <strain evidence="1">Nanhai2018</strain>
        <tissue evidence="1">Muscle</tissue>
    </source>
</reference>
<dbReference type="InterPro" id="IPR012340">
    <property type="entry name" value="NA-bd_OB-fold"/>
</dbReference>
<dbReference type="Proteomes" id="UP001152320">
    <property type="component" value="Chromosome 19"/>
</dbReference>
<accession>A0A9Q1BEK9</accession>